<dbReference type="AlphaFoldDB" id="A0A452XR73"/>
<accession>A0A452XR73</accession>
<dbReference type="Proteomes" id="UP000015105">
    <property type="component" value="Chromosome 1D"/>
</dbReference>
<reference evidence="1" key="3">
    <citation type="journal article" date="2017" name="Nature">
        <title>Genome sequence of the progenitor of the wheat D genome Aegilops tauschii.</title>
        <authorList>
            <person name="Luo M.C."/>
            <person name="Gu Y.Q."/>
            <person name="Puiu D."/>
            <person name="Wang H."/>
            <person name="Twardziok S.O."/>
            <person name="Deal K.R."/>
            <person name="Huo N."/>
            <person name="Zhu T."/>
            <person name="Wang L."/>
            <person name="Wang Y."/>
            <person name="McGuire P.E."/>
            <person name="Liu S."/>
            <person name="Long H."/>
            <person name="Ramasamy R.K."/>
            <person name="Rodriguez J.C."/>
            <person name="Van S.L."/>
            <person name="Yuan L."/>
            <person name="Wang Z."/>
            <person name="Xia Z."/>
            <person name="Xiao L."/>
            <person name="Anderson O.D."/>
            <person name="Ouyang S."/>
            <person name="Liang Y."/>
            <person name="Zimin A.V."/>
            <person name="Pertea G."/>
            <person name="Qi P."/>
            <person name="Bennetzen J.L."/>
            <person name="Dai X."/>
            <person name="Dawson M.W."/>
            <person name="Muller H.G."/>
            <person name="Kugler K."/>
            <person name="Rivarola-Duarte L."/>
            <person name="Spannagl M."/>
            <person name="Mayer K.F.X."/>
            <person name="Lu F.H."/>
            <person name="Bevan M.W."/>
            <person name="Leroy P."/>
            <person name="Li P."/>
            <person name="You F.M."/>
            <person name="Sun Q."/>
            <person name="Liu Z."/>
            <person name="Lyons E."/>
            <person name="Wicker T."/>
            <person name="Salzberg S.L."/>
            <person name="Devos K.M."/>
            <person name="Dvorak J."/>
        </authorList>
    </citation>
    <scope>NUCLEOTIDE SEQUENCE [LARGE SCALE GENOMIC DNA]</scope>
    <source>
        <strain evidence="1">cv. AL8/78</strain>
    </source>
</reference>
<sequence>GSLRRDKSTCLYPLHFCSFARKLRRSFVRTLHICNSIKYRARNVHAFILRIPNL</sequence>
<proteinExistence type="predicted"/>
<reference evidence="2" key="2">
    <citation type="journal article" date="2017" name="Nat. Plants">
        <title>The Aegilops tauschii genome reveals multiple impacts of transposons.</title>
        <authorList>
            <person name="Zhao G."/>
            <person name="Zou C."/>
            <person name="Li K."/>
            <person name="Wang K."/>
            <person name="Li T."/>
            <person name="Gao L."/>
            <person name="Zhang X."/>
            <person name="Wang H."/>
            <person name="Yang Z."/>
            <person name="Liu X."/>
            <person name="Jiang W."/>
            <person name="Mao L."/>
            <person name="Kong X."/>
            <person name="Jiao Y."/>
            <person name="Jia J."/>
        </authorList>
    </citation>
    <scope>NUCLEOTIDE SEQUENCE [LARGE SCALE GENOMIC DNA]</scope>
    <source>
        <strain evidence="2">cv. AL8/78</strain>
    </source>
</reference>
<reference evidence="1" key="5">
    <citation type="journal article" date="2021" name="G3 (Bethesda)">
        <title>Aegilops tauschii genome assembly Aet v5.0 features greater sequence contiguity and improved annotation.</title>
        <authorList>
            <person name="Wang L."/>
            <person name="Zhu T."/>
            <person name="Rodriguez J.C."/>
            <person name="Deal K.R."/>
            <person name="Dubcovsky J."/>
            <person name="McGuire P.E."/>
            <person name="Lux T."/>
            <person name="Spannagl M."/>
            <person name="Mayer K.F.X."/>
            <person name="Baldrich P."/>
            <person name="Meyers B.C."/>
            <person name="Huo N."/>
            <person name="Gu Y.Q."/>
            <person name="Zhou H."/>
            <person name="Devos K.M."/>
            <person name="Bennetzen J.L."/>
            <person name="Unver T."/>
            <person name="Budak H."/>
            <person name="Gulick P.J."/>
            <person name="Galiba G."/>
            <person name="Kalapos B."/>
            <person name="Nelson D.R."/>
            <person name="Li P."/>
            <person name="You F.M."/>
            <person name="Luo M.C."/>
            <person name="Dvorak J."/>
        </authorList>
    </citation>
    <scope>NUCLEOTIDE SEQUENCE [LARGE SCALE GENOMIC DNA]</scope>
    <source>
        <strain evidence="1">cv. AL8/78</strain>
    </source>
</reference>
<protein>
    <submittedName>
        <fullName evidence="1">Uncharacterized protein</fullName>
    </submittedName>
</protein>
<dbReference type="Gramene" id="AET1Gv20125800.1">
    <property type="protein sequence ID" value="AET1Gv20125800.1"/>
    <property type="gene ID" value="AET1Gv20125800"/>
</dbReference>
<dbReference type="EnsemblPlants" id="AET1Gv20125800.1">
    <property type="protein sequence ID" value="AET1Gv20125800.1"/>
    <property type="gene ID" value="AET1Gv20125800"/>
</dbReference>
<evidence type="ECO:0000313" key="1">
    <source>
        <dbReference type="EnsemblPlants" id="AET1Gv20125800.1"/>
    </source>
</evidence>
<reference evidence="2" key="1">
    <citation type="journal article" date="2014" name="Science">
        <title>Ancient hybridizations among the ancestral genomes of bread wheat.</title>
        <authorList>
            <consortium name="International Wheat Genome Sequencing Consortium,"/>
            <person name="Marcussen T."/>
            <person name="Sandve S.R."/>
            <person name="Heier L."/>
            <person name="Spannagl M."/>
            <person name="Pfeifer M."/>
            <person name="Jakobsen K.S."/>
            <person name="Wulff B.B."/>
            <person name="Steuernagel B."/>
            <person name="Mayer K.F."/>
            <person name="Olsen O.A."/>
        </authorList>
    </citation>
    <scope>NUCLEOTIDE SEQUENCE [LARGE SCALE GENOMIC DNA]</scope>
    <source>
        <strain evidence="2">cv. AL8/78</strain>
    </source>
</reference>
<organism evidence="1 2">
    <name type="scientific">Aegilops tauschii subsp. strangulata</name>
    <name type="common">Goatgrass</name>
    <dbReference type="NCBI Taxonomy" id="200361"/>
    <lineage>
        <taxon>Eukaryota</taxon>
        <taxon>Viridiplantae</taxon>
        <taxon>Streptophyta</taxon>
        <taxon>Embryophyta</taxon>
        <taxon>Tracheophyta</taxon>
        <taxon>Spermatophyta</taxon>
        <taxon>Magnoliopsida</taxon>
        <taxon>Liliopsida</taxon>
        <taxon>Poales</taxon>
        <taxon>Poaceae</taxon>
        <taxon>BOP clade</taxon>
        <taxon>Pooideae</taxon>
        <taxon>Triticodae</taxon>
        <taxon>Triticeae</taxon>
        <taxon>Triticinae</taxon>
        <taxon>Aegilops</taxon>
    </lineage>
</organism>
<reference evidence="1" key="4">
    <citation type="submission" date="2019-03" db="UniProtKB">
        <authorList>
            <consortium name="EnsemblPlants"/>
        </authorList>
    </citation>
    <scope>IDENTIFICATION</scope>
</reference>
<name>A0A452XR73_AEGTS</name>
<keyword evidence="2" id="KW-1185">Reference proteome</keyword>
<evidence type="ECO:0000313" key="2">
    <source>
        <dbReference type="Proteomes" id="UP000015105"/>
    </source>
</evidence>